<dbReference type="InterPro" id="IPR005251">
    <property type="entry name" value="IF-M1Pi"/>
</dbReference>
<organism evidence="3 4">
    <name type="scientific">Eggerthella sinensis</name>
    <dbReference type="NCBI Taxonomy" id="242230"/>
    <lineage>
        <taxon>Bacteria</taxon>
        <taxon>Bacillati</taxon>
        <taxon>Actinomycetota</taxon>
        <taxon>Coriobacteriia</taxon>
        <taxon>Eggerthellales</taxon>
        <taxon>Eggerthellaceae</taxon>
        <taxon>Eggerthella</taxon>
    </lineage>
</organism>
<comment type="pathway">
    <text evidence="2">Amino-acid biosynthesis; L-methionine biosynthesis via salvage pathway; L-methionine from S-methyl-5-thio-alpha-D-ribose 1-phosphate: step 1/6.</text>
</comment>
<dbReference type="InterPro" id="IPR027363">
    <property type="entry name" value="M1Pi_N"/>
</dbReference>
<dbReference type="HAMAP" id="MF_01678">
    <property type="entry name" value="Salvage_MtnA"/>
    <property type="match status" value="1"/>
</dbReference>
<keyword evidence="2" id="KW-0028">Amino-acid biosynthesis</keyword>
<dbReference type="NCBIfam" id="TIGR00524">
    <property type="entry name" value="eIF-2B_rel"/>
    <property type="match status" value="1"/>
</dbReference>
<accession>A0ABX9HGS8</accession>
<comment type="catalytic activity">
    <reaction evidence="2">
        <text>5-(methylsulfanyl)-alpha-D-ribose 1-phosphate = 5-(methylsulfanyl)-D-ribulose 1-phosphate</text>
        <dbReference type="Rhea" id="RHEA:19989"/>
        <dbReference type="ChEBI" id="CHEBI:58533"/>
        <dbReference type="ChEBI" id="CHEBI:58548"/>
        <dbReference type="EC" id="5.3.1.23"/>
    </reaction>
</comment>
<name>A0ABX9HGS8_9ACTN</name>
<feature type="binding site" evidence="2">
    <location>
        <position position="109"/>
    </location>
    <ligand>
        <name>substrate</name>
    </ligand>
</feature>
<dbReference type="SUPFAM" id="SSF100950">
    <property type="entry name" value="NagB/RpiA/CoA transferase-like"/>
    <property type="match status" value="1"/>
</dbReference>
<dbReference type="NCBIfam" id="TIGR00512">
    <property type="entry name" value="salvage_mtnA"/>
    <property type="match status" value="1"/>
</dbReference>
<sequence length="382" mass="40641">MDTELHLERLPRTVELVRGARGDYELVYVDQRKLPGELVFARASDWRATVDAIKTLAVRGAPAIGVAGGAAVALWAAEEARRFVRGERLDRAERLASLEEASDVIVNARPTAVNLFWAVSRATEIARMLIEGGVDEPRAAEHLYEYAKCLEAADEDVNRAIGENGAALLEPNSRILTHCNAGSLATAFYGTALGVVYAAAAEGKVARVYADETRPVGQGARLTAWELARVGVPVTLICDNMAASLMARGEVDAVVVGADRIAANGDTANKIGTYGVAVLARHHGIPFYVAAPTNTIDPDVADGAGIPIEERAPSEVTAHPLEGVDVWNPAFDVTPAALITAIITECGVLDAQNCYTELRERQERGGSECASSIVRIRSSGSM</sequence>
<keyword evidence="2" id="KW-0486">Methionine biosynthesis</keyword>
<dbReference type="InterPro" id="IPR000649">
    <property type="entry name" value="IF-2B-related"/>
</dbReference>
<feature type="binding site" evidence="2">
    <location>
        <position position="218"/>
    </location>
    <ligand>
        <name>substrate</name>
    </ligand>
</feature>
<dbReference type="Gene3D" id="1.20.120.420">
    <property type="entry name" value="translation initiation factor eif-2b, domain 1"/>
    <property type="match status" value="1"/>
</dbReference>
<reference evidence="3 4" key="1">
    <citation type="journal article" date="2018" name="Elife">
        <title>Discovery and characterization of a prevalent human gut bacterial enzyme sufficient for the inactivation of a family of plant toxins.</title>
        <authorList>
            <person name="Koppel N."/>
            <person name="Bisanz J.E."/>
            <person name="Pandelia M.E."/>
            <person name="Turnbaugh P.J."/>
            <person name="Balskus E.P."/>
        </authorList>
    </citation>
    <scope>NUCLEOTIDE SEQUENCE [LARGE SCALE GENOMIC DNA]</scope>
    <source>
        <strain evidence="3 4">DSM 16107</strain>
    </source>
</reference>
<dbReference type="InterPro" id="IPR042529">
    <property type="entry name" value="IF_2B-like_C"/>
</dbReference>
<dbReference type="EC" id="5.3.1.23" evidence="2"/>
<dbReference type="GO" id="GO:0016853">
    <property type="term" value="F:isomerase activity"/>
    <property type="evidence" value="ECO:0007669"/>
    <property type="project" value="UniProtKB-KW"/>
</dbReference>
<dbReference type="Proteomes" id="UP000253817">
    <property type="component" value="Unassembled WGS sequence"/>
</dbReference>
<comment type="caution">
    <text evidence="3">The sequence shown here is derived from an EMBL/GenBank/DDBJ whole genome shotgun (WGS) entry which is preliminary data.</text>
</comment>
<keyword evidence="1 2" id="KW-0413">Isomerase</keyword>
<dbReference type="NCBIfam" id="NF004326">
    <property type="entry name" value="PRK05720.1"/>
    <property type="match status" value="1"/>
</dbReference>
<gene>
    <name evidence="2 3" type="primary">mtnA</name>
    <name evidence="3" type="ORF">C1876_15780</name>
</gene>
<feature type="binding site" evidence="2">
    <location>
        <begin position="269"/>
        <end position="270"/>
    </location>
    <ligand>
        <name>substrate</name>
    </ligand>
</feature>
<feature type="site" description="Transition state stabilizer" evidence="2">
    <location>
        <position position="179"/>
    </location>
</feature>
<dbReference type="PANTHER" id="PTHR43475">
    <property type="entry name" value="METHYLTHIORIBOSE-1-PHOSPHATE ISOMERASE"/>
    <property type="match status" value="1"/>
</dbReference>
<evidence type="ECO:0000256" key="2">
    <source>
        <dbReference type="HAMAP-Rule" id="MF_01678"/>
    </source>
</evidence>
<feature type="active site" description="Proton donor" evidence="2">
    <location>
        <position position="259"/>
    </location>
</feature>
<dbReference type="Pfam" id="PF01008">
    <property type="entry name" value="IF-2B"/>
    <property type="match status" value="1"/>
</dbReference>
<feature type="binding site" evidence="2">
    <location>
        <begin position="59"/>
        <end position="61"/>
    </location>
    <ligand>
        <name>substrate</name>
    </ligand>
</feature>
<dbReference type="EMBL" id="PPTT01000038">
    <property type="protein sequence ID" value="RDB65416.1"/>
    <property type="molecule type" value="Genomic_DNA"/>
</dbReference>
<proteinExistence type="inferred from homology"/>
<evidence type="ECO:0000256" key="1">
    <source>
        <dbReference type="ARBA" id="ARBA00023235"/>
    </source>
</evidence>
<dbReference type="PANTHER" id="PTHR43475:SF1">
    <property type="entry name" value="METHYLTHIORIBOSE-1-PHOSPHATE ISOMERASE"/>
    <property type="match status" value="1"/>
</dbReference>
<keyword evidence="4" id="KW-1185">Reference proteome</keyword>
<dbReference type="InterPro" id="IPR011559">
    <property type="entry name" value="Initiation_fac_2B_a/b/d"/>
</dbReference>
<comment type="similarity">
    <text evidence="2">Belongs to the EIF-2B alpha/beta/delta subunits family. MtnA subfamily.</text>
</comment>
<comment type="function">
    <text evidence="2">Catalyzes the interconversion of methylthioribose-1-phosphate (MTR-1-P) into methylthioribulose-1-phosphate (MTRu-1-P).</text>
</comment>
<protein>
    <recommendedName>
        <fullName evidence="2">Methylthioribose-1-phosphate isomerase</fullName>
        <shortName evidence="2">M1Pi</shortName>
        <shortName evidence="2">MTR-1-P isomerase</shortName>
        <ecNumber evidence="2">5.3.1.23</ecNumber>
    </recommendedName>
    <alternativeName>
        <fullName evidence="2">S-methyl-5-thioribose-1-phosphate isomerase</fullName>
    </alternativeName>
</protein>
<dbReference type="Gene3D" id="3.40.50.10470">
    <property type="entry name" value="Translation initiation factor eif-2b, domain 2"/>
    <property type="match status" value="1"/>
</dbReference>
<dbReference type="InterPro" id="IPR037171">
    <property type="entry name" value="NagB/RpiA_transferase-like"/>
</dbReference>
<evidence type="ECO:0000313" key="4">
    <source>
        <dbReference type="Proteomes" id="UP000253817"/>
    </source>
</evidence>
<dbReference type="RefSeq" id="WP_114547680.1">
    <property type="nucleotide sequence ID" value="NZ_PPTT01000038.1"/>
</dbReference>
<evidence type="ECO:0000313" key="3">
    <source>
        <dbReference type="EMBL" id="RDB65416.1"/>
    </source>
</evidence>